<dbReference type="Pfam" id="PF08032">
    <property type="entry name" value="SpoU_sub_bind"/>
    <property type="match status" value="1"/>
</dbReference>
<keyword evidence="3" id="KW-0808">Transferase</keyword>
<dbReference type="SUPFAM" id="SSF55315">
    <property type="entry name" value="L30e-like"/>
    <property type="match status" value="1"/>
</dbReference>
<dbReference type="EMBL" id="AJWZ01002004">
    <property type="protein sequence ID" value="EKC72160.1"/>
    <property type="molecule type" value="Genomic_DNA"/>
</dbReference>
<dbReference type="SMART" id="SM00967">
    <property type="entry name" value="SpoU_sub_bind"/>
    <property type="match status" value="1"/>
</dbReference>
<dbReference type="GO" id="GO:0032259">
    <property type="term" value="P:methylation"/>
    <property type="evidence" value="ECO:0007669"/>
    <property type="project" value="UniProtKB-KW"/>
</dbReference>
<dbReference type="InterPro" id="IPR029064">
    <property type="entry name" value="Ribosomal_eL30-like_sf"/>
</dbReference>
<comment type="caution">
    <text evidence="3">The sequence shown here is derived from an EMBL/GenBank/DDBJ whole genome shotgun (WGS) entry which is preliminary data.</text>
</comment>
<keyword evidence="3" id="KW-0489">Methyltransferase</keyword>
<evidence type="ECO:0000259" key="2">
    <source>
        <dbReference type="SMART" id="SM00967"/>
    </source>
</evidence>
<protein>
    <submittedName>
        <fullName evidence="3">RNA methyltransferase, TrmH family, group 3</fullName>
    </submittedName>
</protein>
<dbReference type="InterPro" id="IPR013123">
    <property type="entry name" value="SpoU_subst-bd"/>
</dbReference>
<feature type="domain" description="RNA 2-O ribose methyltransferase substrate binding" evidence="2">
    <location>
        <begin position="48"/>
        <end position="121"/>
    </location>
</feature>
<reference evidence="3" key="1">
    <citation type="journal article" date="2013" name="Environ. Microbiol.">
        <title>Microbiota from the distal guts of lean and obese adolescents exhibit partial functional redundancy besides clear differences in community structure.</title>
        <authorList>
            <person name="Ferrer M."/>
            <person name="Ruiz A."/>
            <person name="Lanza F."/>
            <person name="Haange S.B."/>
            <person name="Oberbach A."/>
            <person name="Till H."/>
            <person name="Bargiela R."/>
            <person name="Campoy C."/>
            <person name="Segura M.T."/>
            <person name="Richter M."/>
            <person name="von Bergen M."/>
            <person name="Seifert J."/>
            <person name="Suarez A."/>
        </authorList>
    </citation>
    <scope>NUCLEOTIDE SEQUENCE</scope>
</reference>
<evidence type="ECO:0000313" key="3">
    <source>
        <dbReference type="EMBL" id="EKC72160.1"/>
    </source>
</evidence>
<sequence>MAAKRRRTGLYPIVLRSNHIADGNKKRMPQQAPQAKADKAPAEQDTALVWGKNPVTELLKSEAGVDTLLLADSMEPRMAGYYTALGKAAGAVIKRVPAGKLQKLCGTQDHQGVAAWAARIQ</sequence>
<gene>
    <name evidence="3" type="ORF">OBE_03027</name>
</gene>
<feature type="non-terminal residue" evidence="3">
    <location>
        <position position="121"/>
    </location>
</feature>
<dbReference type="AlphaFoldDB" id="K1U1F1"/>
<evidence type="ECO:0000256" key="1">
    <source>
        <dbReference type="SAM" id="MobiDB-lite"/>
    </source>
</evidence>
<accession>K1U1F1</accession>
<dbReference type="Gene3D" id="3.30.1330.30">
    <property type="match status" value="1"/>
</dbReference>
<proteinExistence type="predicted"/>
<organism evidence="3">
    <name type="scientific">human gut metagenome</name>
    <dbReference type="NCBI Taxonomy" id="408170"/>
    <lineage>
        <taxon>unclassified sequences</taxon>
        <taxon>metagenomes</taxon>
        <taxon>organismal metagenomes</taxon>
    </lineage>
</organism>
<dbReference type="GO" id="GO:0008168">
    <property type="term" value="F:methyltransferase activity"/>
    <property type="evidence" value="ECO:0007669"/>
    <property type="project" value="UniProtKB-KW"/>
</dbReference>
<feature type="region of interest" description="Disordered" evidence="1">
    <location>
        <begin position="21"/>
        <end position="44"/>
    </location>
</feature>
<name>K1U1F1_9ZZZZ</name>